<dbReference type="RefSeq" id="WP_125753075.1">
    <property type="nucleotide sequence ID" value="NZ_JBHTON010000024.1"/>
</dbReference>
<dbReference type="Pfam" id="PF07690">
    <property type="entry name" value="MFS_1"/>
    <property type="match status" value="1"/>
</dbReference>
<feature type="transmembrane region" description="Helical" evidence="7">
    <location>
        <begin position="74"/>
        <end position="96"/>
    </location>
</feature>
<keyword evidence="10" id="KW-1185">Reference proteome</keyword>
<evidence type="ECO:0000256" key="2">
    <source>
        <dbReference type="ARBA" id="ARBA00022448"/>
    </source>
</evidence>
<evidence type="ECO:0000259" key="8">
    <source>
        <dbReference type="PROSITE" id="PS50850"/>
    </source>
</evidence>
<keyword evidence="5 7" id="KW-1133">Transmembrane helix</keyword>
<feature type="transmembrane region" description="Helical" evidence="7">
    <location>
        <begin position="162"/>
        <end position="181"/>
    </location>
</feature>
<evidence type="ECO:0000256" key="4">
    <source>
        <dbReference type="ARBA" id="ARBA00022692"/>
    </source>
</evidence>
<feature type="transmembrane region" description="Helical" evidence="7">
    <location>
        <begin position="202"/>
        <end position="222"/>
    </location>
</feature>
<sequence length="399" mass="43602">MNKYRLQAFVFVLVAFMSGCNEFMVVGILPDIASHLRVSIAMVGYLVTIFATVYAISTPIITMLTSKYNRYKTLLVLMVVFLVGNTLSGLAATYWMMIASRVIAASVSGAIISIIMTFANQIAPKDQRANLISWIYAGFSIASVIGVPIGTIISTHYDWRDAFFAVSLISLLTIGLLSWLLPHHIMQVQGAMLKQLSLLKDSRIYVGIAVVLFTAATQYGYYTYIRPLLTTVLGFDTQHINLLLFVLGIASVLSNRFSGTIARRGGLKRMPKYYVADVVILTLLPLVTMSKFTGFVMLIAITMLITLFSASIQLHFMDVAEQDYPQSTLLASSLSSIFFNFGTSLGSATASLLVGALGVGWISFAAAGYALVALTMLVILNHLIAMGEKKKTELHAHLN</sequence>
<feature type="transmembrane region" description="Helical" evidence="7">
    <location>
        <begin position="329"/>
        <end position="354"/>
    </location>
</feature>
<feature type="transmembrane region" description="Helical" evidence="7">
    <location>
        <begin position="273"/>
        <end position="289"/>
    </location>
</feature>
<evidence type="ECO:0000256" key="1">
    <source>
        <dbReference type="ARBA" id="ARBA00004651"/>
    </source>
</evidence>
<accession>A0ABW4E7K9</accession>
<protein>
    <submittedName>
        <fullName evidence="9">MFS transporter</fullName>
    </submittedName>
</protein>
<keyword evidence="4 7" id="KW-0812">Transmembrane</keyword>
<dbReference type="InterPro" id="IPR011701">
    <property type="entry name" value="MFS"/>
</dbReference>
<keyword evidence="3" id="KW-1003">Cell membrane</keyword>
<dbReference type="EMBL" id="JBHTON010000024">
    <property type="protein sequence ID" value="MFD1485208.1"/>
    <property type="molecule type" value="Genomic_DNA"/>
</dbReference>
<reference evidence="10" key="1">
    <citation type="journal article" date="2019" name="Int. J. Syst. Evol. Microbiol.">
        <title>The Global Catalogue of Microorganisms (GCM) 10K type strain sequencing project: providing services to taxonomists for standard genome sequencing and annotation.</title>
        <authorList>
            <consortium name="The Broad Institute Genomics Platform"/>
            <consortium name="The Broad Institute Genome Sequencing Center for Infectious Disease"/>
            <person name="Wu L."/>
            <person name="Ma J."/>
        </authorList>
    </citation>
    <scope>NUCLEOTIDE SEQUENCE [LARGE SCALE GENOMIC DNA]</scope>
    <source>
        <strain evidence="10">CCM 8903</strain>
    </source>
</reference>
<dbReference type="PANTHER" id="PTHR43124:SF3">
    <property type="entry name" value="CHLORAMPHENICOL EFFLUX PUMP RV0191"/>
    <property type="match status" value="1"/>
</dbReference>
<dbReference type="Proteomes" id="UP001597252">
    <property type="component" value="Unassembled WGS sequence"/>
</dbReference>
<feature type="transmembrane region" description="Helical" evidence="7">
    <location>
        <begin position="242"/>
        <end position="261"/>
    </location>
</feature>
<dbReference type="InterPro" id="IPR050189">
    <property type="entry name" value="MFS_Efflux_Transporters"/>
</dbReference>
<evidence type="ECO:0000256" key="6">
    <source>
        <dbReference type="ARBA" id="ARBA00023136"/>
    </source>
</evidence>
<evidence type="ECO:0000313" key="9">
    <source>
        <dbReference type="EMBL" id="MFD1485208.1"/>
    </source>
</evidence>
<gene>
    <name evidence="9" type="ORF">ACFQ5J_08195</name>
</gene>
<organism evidence="9 10">
    <name type="scientific">Lacticaseibacillus baoqingensis</name>
    <dbReference type="NCBI Taxonomy" id="2486013"/>
    <lineage>
        <taxon>Bacteria</taxon>
        <taxon>Bacillati</taxon>
        <taxon>Bacillota</taxon>
        <taxon>Bacilli</taxon>
        <taxon>Lactobacillales</taxon>
        <taxon>Lactobacillaceae</taxon>
        <taxon>Lacticaseibacillus</taxon>
    </lineage>
</organism>
<feature type="transmembrane region" description="Helical" evidence="7">
    <location>
        <begin position="295"/>
        <end position="317"/>
    </location>
</feature>
<name>A0ABW4E7K9_9LACO</name>
<dbReference type="Gene3D" id="1.20.1250.20">
    <property type="entry name" value="MFS general substrate transporter like domains"/>
    <property type="match status" value="1"/>
</dbReference>
<feature type="domain" description="Major facilitator superfamily (MFS) profile" evidence="8">
    <location>
        <begin position="7"/>
        <end position="390"/>
    </location>
</feature>
<feature type="transmembrane region" description="Helical" evidence="7">
    <location>
        <begin position="360"/>
        <end position="384"/>
    </location>
</feature>
<proteinExistence type="predicted"/>
<comment type="subcellular location">
    <subcellularLocation>
        <location evidence="1">Cell membrane</location>
        <topology evidence="1">Multi-pass membrane protein</topology>
    </subcellularLocation>
</comment>
<dbReference type="PROSITE" id="PS50850">
    <property type="entry name" value="MFS"/>
    <property type="match status" value="1"/>
</dbReference>
<evidence type="ECO:0000313" key="10">
    <source>
        <dbReference type="Proteomes" id="UP001597252"/>
    </source>
</evidence>
<feature type="transmembrane region" description="Helical" evidence="7">
    <location>
        <begin position="38"/>
        <end position="62"/>
    </location>
</feature>
<feature type="transmembrane region" description="Helical" evidence="7">
    <location>
        <begin position="102"/>
        <end position="119"/>
    </location>
</feature>
<dbReference type="PANTHER" id="PTHR43124">
    <property type="entry name" value="PURINE EFFLUX PUMP PBUE"/>
    <property type="match status" value="1"/>
</dbReference>
<dbReference type="InterPro" id="IPR036259">
    <property type="entry name" value="MFS_trans_sf"/>
</dbReference>
<dbReference type="InterPro" id="IPR020846">
    <property type="entry name" value="MFS_dom"/>
</dbReference>
<dbReference type="SUPFAM" id="SSF103473">
    <property type="entry name" value="MFS general substrate transporter"/>
    <property type="match status" value="1"/>
</dbReference>
<keyword evidence="6 7" id="KW-0472">Membrane</keyword>
<dbReference type="CDD" id="cd17324">
    <property type="entry name" value="MFS_NepI_like"/>
    <property type="match status" value="1"/>
</dbReference>
<evidence type="ECO:0000256" key="7">
    <source>
        <dbReference type="SAM" id="Phobius"/>
    </source>
</evidence>
<evidence type="ECO:0000256" key="5">
    <source>
        <dbReference type="ARBA" id="ARBA00022989"/>
    </source>
</evidence>
<evidence type="ECO:0000256" key="3">
    <source>
        <dbReference type="ARBA" id="ARBA00022475"/>
    </source>
</evidence>
<comment type="caution">
    <text evidence="9">The sequence shown here is derived from an EMBL/GenBank/DDBJ whole genome shotgun (WGS) entry which is preliminary data.</text>
</comment>
<dbReference type="PROSITE" id="PS51257">
    <property type="entry name" value="PROKAR_LIPOPROTEIN"/>
    <property type="match status" value="1"/>
</dbReference>
<keyword evidence="2" id="KW-0813">Transport</keyword>
<feature type="transmembrane region" description="Helical" evidence="7">
    <location>
        <begin position="131"/>
        <end position="156"/>
    </location>
</feature>